<dbReference type="InterPro" id="IPR036412">
    <property type="entry name" value="HAD-like_sf"/>
</dbReference>
<evidence type="ECO:0000256" key="17">
    <source>
        <dbReference type="RuleBase" id="RU362033"/>
    </source>
</evidence>
<reference evidence="21 22" key="1">
    <citation type="journal article" date="2012" name="G3 (Bethesda)">
        <title>Pichia sorbitophila, an interspecies yeast hybrid reveals early steps of genome resolution following polyploidization.</title>
        <authorList>
            <person name="Leh Louis V."/>
            <person name="Despons L."/>
            <person name="Friedrich A."/>
            <person name="Martin T."/>
            <person name="Durrens P."/>
            <person name="Casaregola S."/>
            <person name="Neuveglise C."/>
            <person name="Fairhead C."/>
            <person name="Marck C."/>
            <person name="Cruz J.A."/>
            <person name="Straub M.L."/>
            <person name="Kugler V."/>
            <person name="Sacerdot C."/>
            <person name="Uzunov Z."/>
            <person name="Thierry A."/>
            <person name="Weiss S."/>
            <person name="Bleykasten C."/>
            <person name="De Montigny J."/>
            <person name="Jacques N."/>
            <person name="Jung P."/>
            <person name="Lemaire M."/>
            <person name="Mallet S."/>
            <person name="Morel G."/>
            <person name="Richard G.F."/>
            <person name="Sarkar A."/>
            <person name="Savel G."/>
            <person name="Schacherer J."/>
            <person name="Seret M.L."/>
            <person name="Talla E."/>
            <person name="Samson G."/>
            <person name="Jubin C."/>
            <person name="Poulain J."/>
            <person name="Vacherie B."/>
            <person name="Barbe V."/>
            <person name="Pelletier E."/>
            <person name="Sherman D.J."/>
            <person name="Westhof E."/>
            <person name="Weissenbach J."/>
            <person name="Baret P.V."/>
            <person name="Wincker P."/>
            <person name="Gaillardin C."/>
            <person name="Dujon B."/>
            <person name="Souciet J.L."/>
        </authorList>
    </citation>
    <scope>NUCLEOTIDE SEQUENCE [LARGE SCALE GENOMIC DNA]</scope>
    <source>
        <strain evidence="22">ATCC MYA-4447 / BCRC 22081 / CBS 7064 / NBRC 10061 / NRRL Y-12695</strain>
    </source>
</reference>
<feature type="domain" description="P-type ATPase C-terminal" evidence="20">
    <location>
        <begin position="1101"/>
        <end position="1348"/>
    </location>
</feature>
<keyword evidence="9 17" id="KW-1278">Translocase</keyword>
<dbReference type="GO" id="GO:0005524">
    <property type="term" value="F:ATP binding"/>
    <property type="evidence" value="ECO:0007669"/>
    <property type="project" value="UniProtKB-UniRule"/>
</dbReference>
<dbReference type="eggNOG" id="KOG0206">
    <property type="taxonomic scope" value="Eukaryota"/>
</dbReference>
<dbReference type="NCBIfam" id="TIGR01652">
    <property type="entry name" value="ATPase-Plipid"/>
    <property type="match status" value="1"/>
</dbReference>
<dbReference type="Pfam" id="PF16212">
    <property type="entry name" value="PhoLip_ATPase_C"/>
    <property type="match status" value="1"/>
</dbReference>
<dbReference type="STRING" id="559304.G8YUV4"/>
<dbReference type="InterPro" id="IPR008250">
    <property type="entry name" value="ATPase_P-typ_transduc_dom_A_sf"/>
</dbReference>
<keyword evidence="11 17" id="KW-0472">Membrane</keyword>
<feature type="transmembrane region" description="Helical" evidence="17">
    <location>
        <begin position="1132"/>
        <end position="1151"/>
    </location>
</feature>
<dbReference type="Gene3D" id="3.40.50.1000">
    <property type="entry name" value="HAD superfamily/HAD-like"/>
    <property type="match status" value="1"/>
</dbReference>
<dbReference type="SUPFAM" id="SSF56784">
    <property type="entry name" value="HAD-like"/>
    <property type="match status" value="1"/>
</dbReference>
<evidence type="ECO:0000256" key="4">
    <source>
        <dbReference type="ARBA" id="ARBA00022692"/>
    </source>
</evidence>
<evidence type="ECO:0000256" key="11">
    <source>
        <dbReference type="ARBA" id="ARBA00023136"/>
    </source>
</evidence>
<dbReference type="CDD" id="cd02073">
    <property type="entry name" value="P-type_ATPase_APLT_Dnf-like"/>
    <property type="match status" value="1"/>
</dbReference>
<dbReference type="Proteomes" id="UP000005222">
    <property type="component" value="Chromosome A"/>
</dbReference>
<dbReference type="InParanoid" id="G8YUV4"/>
<feature type="binding site" evidence="15">
    <location>
        <position position="606"/>
    </location>
    <ligand>
        <name>ATP</name>
        <dbReference type="ChEBI" id="CHEBI:30616"/>
    </ligand>
</feature>
<dbReference type="GO" id="GO:0140346">
    <property type="term" value="F:phosphatidylserine flippase activity"/>
    <property type="evidence" value="ECO:0007669"/>
    <property type="project" value="UniProtKB-ARBA"/>
</dbReference>
<feature type="transmembrane region" description="Helical" evidence="17">
    <location>
        <begin position="489"/>
        <end position="513"/>
    </location>
</feature>
<feature type="binding site" evidence="15">
    <location>
        <position position="1048"/>
    </location>
    <ligand>
        <name>ATP</name>
        <dbReference type="ChEBI" id="CHEBI:30616"/>
    </ligand>
</feature>
<evidence type="ECO:0000259" key="20">
    <source>
        <dbReference type="Pfam" id="PF16212"/>
    </source>
</evidence>
<feature type="transmembrane region" description="Helical" evidence="17">
    <location>
        <begin position="1214"/>
        <end position="1232"/>
    </location>
</feature>
<dbReference type="InterPro" id="IPR001757">
    <property type="entry name" value="P_typ_ATPase"/>
</dbReference>
<dbReference type="PROSITE" id="PS00154">
    <property type="entry name" value="ATPASE_E1_E2"/>
    <property type="match status" value="1"/>
</dbReference>
<evidence type="ECO:0000313" key="21">
    <source>
        <dbReference type="EMBL" id="CCE72637.1"/>
    </source>
</evidence>
<evidence type="ECO:0000256" key="16">
    <source>
        <dbReference type="PIRSR" id="PIRSR606539-3"/>
    </source>
</evidence>
<feature type="binding site" evidence="15">
    <location>
        <position position="742"/>
    </location>
    <ligand>
        <name>ATP</name>
        <dbReference type="ChEBI" id="CHEBI:30616"/>
    </ligand>
</feature>
<dbReference type="EC" id="7.6.2.1" evidence="17"/>
<dbReference type="GO" id="GO:0005886">
    <property type="term" value="C:plasma membrane"/>
    <property type="evidence" value="ECO:0007669"/>
    <property type="project" value="TreeGrafter"/>
</dbReference>
<keyword evidence="3" id="KW-0813">Transport</keyword>
<feature type="binding site" evidence="15">
    <location>
        <position position="923"/>
    </location>
    <ligand>
        <name>ATP</name>
        <dbReference type="ChEBI" id="CHEBI:30616"/>
    </ligand>
</feature>
<feature type="transmembrane region" description="Helical" evidence="17">
    <location>
        <begin position="143"/>
        <end position="167"/>
    </location>
</feature>
<dbReference type="Gene3D" id="2.70.150.10">
    <property type="entry name" value="Calcium-transporting ATPase, cytoplasmic transduction domain A"/>
    <property type="match status" value="1"/>
</dbReference>
<evidence type="ECO:0000256" key="5">
    <source>
        <dbReference type="ARBA" id="ARBA00022723"/>
    </source>
</evidence>
<keyword evidence="4 17" id="KW-0812">Transmembrane</keyword>
<dbReference type="FunFam" id="3.40.50.1000:FF:000014">
    <property type="entry name" value="Phospholipid-transporting ATPase"/>
    <property type="match status" value="1"/>
</dbReference>
<comment type="similarity">
    <text evidence="2 17">Belongs to the cation transport ATPase (P-type) (TC 3.A.3) family. Type IV subfamily.</text>
</comment>
<keyword evidence="10 17" id="KW-1133">Transmembrane helix</keyword>
<dbReference type="OMA" id="FNKHKFF"/>
<feature type="active site" description="4-aspartylphosphate intermediate" evidence="14">
    <location>
        <position position="605"/>
    </location>
</feature>
<evidence type="ECO:0000256" key="6">
    <source>
        <dbReference type="ARBA" id="ARBA00022741"/>
    </source>
</evidence>
<evidence type="ECO:0000259" key="19">
    <source>
        <dbReference type="Pfam" id="PF16209"/>
    </source>
</evidence>
<keyword evidence="7 15" id="KW-0067">ATP-binding</keyword>
<feature type="transmembrane region" description="Helical" evidence="17">
    <location>
        <begin position="533"/>
        <end position="559"/>
    </location>
</feature>
<dbReference type="GO" id="GO:0016887">
    <property type="term" value="F:ATP hydrolysis activity"/>
    <property type="evidence" value="ECO:0007669"/>
    <property type="project" value="InterPro"/>
</dbReference>
<dbReference type="GO" id="GO:0012505">
    <property type="term" value="C:endomembrane system"/>
    <property type="evidence" value="ECO:0007669"/>
    <property type="project" value="UniProtKB-SubCell"/>
</dbReference>
<comment type="catalytic activity">
    <reaction evidence="13">
        <text>a 1,2-diacyl-sn-glycero-3-phosphoethanolamine(out) + ATP + H2O = a 1,2-diacyl-sn-glycero-3-phosphoethanolamine(in) + ADP + phosphate + H(+)</text>
        <dbReference type="Rhea" id="RHEA:66132"/>
        <dbReference type="ChEBI" id="CHEBI:15377"/>
        <dbReference type="ChEBI" id="CHEBI:15378"/>
        <dbReference type="ChEBI" id="CHEBI:30616"/>
        <dbReference type="ChEBI" id="CHEBI:43474"/>
        <dbReference type="ChEBI" id="CHEBI:64612"/>
        <dbReference type="ChEBI" id="CHEBI:456216"/>
    </reaction>
    <physiologicalReaction direction="left-to-right" evidence="13">
        <dbReference type="Rhea" id="RHEA:66133"/>
    </physiologicalReaction>
</comment>
<feature type="transmembrane region" description="Helical" evidence="17">
    <location>
        <begin position="1311"/>
        <end position="1334"/>
    </location>
</feature>
<keyword evidence="8 16" id="KW-0460">Magnesium</keyword>
<feature type="binding site" evidence="16">
    <location>
        <position position="607"/>
    </location>
    <ligand>
        <name>Mg(2+)</name>
        <dbReference type="ChEBI" id="CHEBI:18420"/>
    </ligand>
</feature>
<dbReference type="InterPro" id="IPR032630">
    <property type="entry name" value="P_typ_ATPase_c"/>
</dbReference>
<dbReference type="PRINTS" id="PR00119">
    <property type="entry name" value="CATATPASE"/>
</dbReference>
<accession>G8YUV4</accession>
<feature type="transmembrane region" description="Helical" evidence="17">
    <location>
        <begin position="1252"/>
        <end position="1272"/>
    </location>
</feature>
<feature type="domain" description="P-type ATPase N-terminal" evidence="19">
    <location>
        <begin position="121"/>
        <end position="166"/>
    </location>
</feature>
<dbReference type="SFLD" id="SFLDG00002">
    <property type="entry name" value="C1.7:_P-type_atpase_like"/>
    <property type="match status" value="1"/>
</dbReference>
<dbReference type="EMBL" id="FO082059">
    <property type="protein sequence ID" value="CCE72637.1"/>
    <property type="molecule type" value="Genomic_DNA"/>
</dbReference>
<evidence type="ECO:0000256" key="9">
    <source>
        <dbReference type="ARBA" id="ARBA00022967"/>
    </source>
</evidence>
<feature type="binding site" evidence="16">
    <location>
        <position position="1074"/>
    </location>
    <ligand>
        <name>Mg(2+)</name>
        <dbReference type="ChEBI" id="CHEBI:18420"/>
    </ligand>
</feature>
<feature type="binding site" evidence="15">
    <location>
        <position position="783"/>
    </location>
    <ligand>
        <name>ATP</name>
        <dbReference type="ChEBI" id="CHEBI:30616"/>
    </ligand>
</feature>
<evidence type="ECO:0000256" key="3">
    <source>
        <dbReference type="ARBA" id="ARBA00022448"/>
    </source>
</evidence>
<dbReference type="GO" id="GO:0000287">
    <property type="term" value="F:magnesium ion binding"/>
    <property type="evidence" value="ECO:0007669"/>
    <property type="project" value="UniProtKB-UniRule"/>
</dbReference>
<dbReference type="SUPFAM" id="SSF81653">
    <property type="entry name" value="Calcium ATPase, transduction domain A"/>
    <property type="match status" value="1"/>
</dbReference>
<dbReference type="PANTHER" id="PTHR24092">
    <property type="entry name" value="PROBABLE PHOSPHOLIPID-TRANSPORTING ATPASE"/>
    <property type="match status" value="1"/>
</dbReference>
<comment type="catalytic activity">
    <reaction evidence="12 17">
        <text>ATP + H2O + phospholipidSide 1 = ADP + phosphate + phospholipidSide 2.</text>
        <dbReference type="EC" id="7.6.2.1"/>
    </reaction>
</comment>
<keyword evidence="22" id="KW-1185">Reference proteome</keyword>
<evidence type="ECO:0000256" key="18">
    <source>
        <dbReference type="SAM" id="MobiDB-lite"/>
    </source>
</evidence>
<feature type="binding site" evidence="15">
    <location>
        <position position="925"/>
    </location>
    <ligand>
        <name>ATP</name>
        <dbReference type="ChEBI" id="CHEBI:30616"/>
    </ligand>
</feature>
<evidence type="ECO:0000256" key="12">
    <source>
        <dbReference type="ARBA" id="ARBA00034036"/>
    </source>
</evidence>
<feature type="compositionally biased region" description="Polar residues" evidence="18">
    <location>
        <begin position="1"/>
        <end position="21"/>
    </location>
</feature>
<evidence type="ECO:0000256" key="8">
    <source>
        <dbReference type="ARBA" id="ARBA00022842"/>
    </source>
</evidence>
<dbReference type="SUPFAM" id="SSF81660">
    <property type="entry name" value="Metal cation-transporting ATPase, ATP-binding domain N"/>
    <property type="match status" value="1"/>
</dbReference>
<organism evidence="21 22">
    <name type="scientific">Pichia sorbitophila (strain ATCC MYA-4447 / BCRC 22081 / CBS 7064 / NBRC 10061 / NRRL Y-12695)</name>
    <name type="common">Hybrid yeast</name>
    <dbReference type="NCBI Taxonomy" id="559304"/>
    <lineage>
        <taxon>Eukaryota</taxon>
        <taxon>Fungi</taxon>
        <taxon>Dikarya</taxon>
        <taxon>Ascomycota</taxon>
        <taxon>Saccharomycotina</taxon>
        <taxon>Pichiomycetes</taxon>
        <taxon>Debaryomycetaceae</taxon>
        <taxon>Millerozyma</taxon>
    </lineage>
</organism>
<dbReference type="InterPro" id="IPR018303">
    <property type="entry name" value="ATPase_P-typ_P_site"/>
</dbReference>
<evidence type="ECO:0000256" key="2">
    <source>
        <dbReference type="ARBA" id="ARBA00008109"/>
    </source>
</evidence>
<dbReference type="NCBIfam" id="TIGR01494">
    <property type="entry name" value="ATPase_P-type"/>
    <property type="match status" value="1"/>
</dbReference>
<keyword evidence="5 16" id="KW-0479">Metal-binding</keyword>
<protein>
    <recommendedName>
        <fullName evidence="17">Phospholipid-transporting ATPase</fullName>
        <ecNumber evidence="17">7.6.2.1</ecNumber>
    </recommendedName>
</protein>
<dbReference type="Pfam" id="PF16209">
    <property type="entry name" value="PhoLip_ATPase_N"/>
    <property type="match status" value="1"/>
</dbReference>
<feature type="transmembrane region" description="Helical" evidence="17">
    <location>
        <begin position="1163"/>
        <end position="1184"/>
    </location>
</feature>
<comment type="cofactor">
    <cofactor evidence="16">
        <name>Mg(2+)</name>
        <dbReference type="ChEBI" id="CHEBI:18420"/>
    </cofactor>
</comment>
<dbReference type="InterPro" id="IPR032631">
    <property type="entry name" value="P-type_ATPase_N"/>
</dbReference>
<dbReference type="SFLD" id="SFLDF00027">
    <property type="entry name" value="p-type_atpase"/>
    <property type="match status" value="1"/>
</dbReference>
<dbReference type="SUPFAM" id="SSF81665">
    <property type="entry name" value="Calcium ATPase, transmembrane domain M"/>
    <property type="match status" value="1"/>
</dbReference>
<evidence type="ECO:0000256" key="13">
    <source>
        <dbReference type="ARBA" id="ARBA00049128"/>
    </source>
</evidence>
<dbReference type="SFLD" id="SFLDS00003">
    <property type="entry name" value="Haloacid_Dehalogenase"/>
    <property type="match status" value="1"/>
</dbReference>
<feature type="binding site" evidence="15">
    <location>
        <position position="1078"/>
    </location>
    <ligand>
        <name>ATP</name>
        <dbReference type="ChEBI" id="CHEBI:30616"/>
    </ligand>
</feature>
<dbReference type="InterPro" id="IPR023298">
    <property type="entry name" value="ATPase_P-typ_TM_dom_sf"/>
</dbReference>
<feature type="transmembrane region" description="Helical" evidence="17">
    <location>
        <begin position="173"/>
        <end position="192"/>
    </location>
</feature>
<dbReference type="InterPro" id="IPR023214">
    <property type="entry name" value="HAD_sf"/>
</dbReference>
<gene>
    <name evidence="21" type="primary">Piso0_000225</name>
    <name evidence="21" type="ORF">GNLVRS01_PISO0A04686g</name>
</gene>
<dbReference type="InterPro" id="IPR023299">
    <property type="entry name" value="ATPase_P-typ_cyto_dom_N"/>
</dbReference>
<comment type="subcellular location">
    <subcellularLocation>
        <location evidence="1">Endomembrane system</location>
        <topology evidence="1">Multi-pass membrane protein</topology>
    </subcellularLocation>
    <subcellularLocation>
        <location evidence="17">Membrane</location>
        <topology evidence="17">Multi-pass membrane protein</topology>
    </subcellularLocation>
</comment>
<dbReference type="HOGENOM" id="CLU_000846_5_2_1"/>
<evidence type="ECO:0000313" key="22">
    <source>
        <dbReference type="Proteomes" id="UP000005222"/>
    </source>
</evidence>
<feature type="binding site" evidence="15">
    <location>
        <position position="1054"/>
    </location>
    <ligand>
        <name>ATP</name>
        <dbReference type="ChEBI" id="CHEBI:30616"/>
    </ligand>
</feature>
<evidence type="ECO:0000256" key="15">
    <source>
        <dbReference type="PIRSR" id="PIRSR606539-2"/>
    </source>
</evidence>
<dbReference type="InterPro" id="IPR044492">
    <property type="entry name" value="P_typ_ATPase_HD_dom"/>
</dbReference>
<dbReference type="Gene3D" id="3.40.1110.10">
    <property type="entry name" value="Calcium-transporting ATPase, cytoplasmic domain N"/>
    <property type="match status" value="1"/>
</dbReference>
<dbReference type="PANTHER" id="PTHR24092:SF180">
    <property type="entry name" value="PHOSPHOLIPID-TRANSPORTING ATPASE DNF1-RELATED"/>
    <property type="match status" value="1"/>
</dbReference>
<proteinExistence type="inferred from homology"/>
<feature type="binding site" evidence="15">
    <location>
        <position position="842"/>
    </location>
    <ligand>
        <name>ATP</name>
        <dbReference type="ChEBI" id="CHEBI:30616"/>
    </ligand>
</feature>
<evidence type="ECO:0000256" key="10">
    <source>
        <dbReference type="ARBA" id="ARBA00022989"/>
    </source>
</evidence>
<feature type="transmembrane region" description="Helical" evidence="17">
    <location>
        <begin position="1279"/>
        <end position="1299"/>
    </location>
</feature>
<feature type="compositionally biased region" description="Basic and acidic residues" evidence="18">
    <location>
        <begin position="46"/>
        <end position="58"/>
    </location>
</feature>
<dbReference type="FunFam" id="3.40.50.1000:FF:000001">
    <property type="entry name" value="Phospholipid-transporting ATPase IC"/>
    <property type="match status" value="1"/>
</dbReference>
<feature type="binding site" evidence="15">
    <location>
        <position position="924"/>
    </location>
    <ligand>
        <name>ATP</name>
        <dbReference type="ChEBI" id="CHEBI:30616"/>
    </ligand>
</feature>
<evidence type="ECO:0000256" key="7">
    <source>
        <dbReference type="ARBA" id="ARBA00022840"/>
    </source>
</evidence>
<evidence type="ECO:0000256" key="14">
    <source>
        <dbReference type="PIRSR" id="PIRSR606539-1"/>
    </source>
</evidence>
<feature type="binding site" evidence="16">
    <location>
        <position position="1078"/>
    </location>
    <ligand>
        <name>Mg(2+)</name>
        <dbReference type="ChEBI" id="CHEBI:18420"/>
    </ligand>
</feature>
<feature type="binding site" evidence="16">
    <location>
        <position position="605"/>
    </location>
    <ligand>
        <name>Mg(2+)</name>
        <dbReference type="ChEBI" id="CHEBI:18420"/>
    </ligand>
</feature>
<evidence type="ECO:0000256" key="1">
    <source>
        <dbReference type="ARBA" id="ARBA00004127"/>
    </source>
</evidence>
<feature type="binding site" evidence="15">
    <location>
        <position position="607"/>
    </location>
    <ligand>
        <name>ATP</name>
        <dbReference type="ChEBI" id="CHEBI:30616"/>
    </ligand>
</feature>
<dbReference type="InterPro" id="IPR006539">
    <property type="entry name" value="P-type_ATPase_IV"/>
</dbReference>
<sequence length="1502" mass="170969">MNQPSSTGSDSNSRESQNTLGSKYENGAESGKERPTIEPNSSESGGESKERAGQARSAVDDFLNRPAPTWKQKVRRYFYMKGYCGMPAYMKDIYRTIPRYVYVNYDLPEDLTDPVTGFPRLSYPRNKIRTTKYTPLSFLPKNLLIQFTNIANGYFLLVVILGAFEIFGVADPGLAAVPLIVIVCITAVKDAIEDYRRAVSDSELNNSPIHLLTGIDNVNVITSYVGPWRRFKKKCTKITFKCFRGIKKFFMYFAKRKTRQEYIRKREMERENTLHRVSTVVSDNSVRPRYSTSSRASKRPFTKPSAHSVLNPAVFAEERKDAVFKNRSWKDVSVGDIIRVRNDEEVPADLVLLSTSDPEGGCFVETKNLDGETNLKPRTCIKSGGIENIKHSKDLANTKFWIECDAPNSNLYAFKGTLHYENYDENGTLINPDEKEVITNNNVLLRGCTLRNTKWSLGVVVYTGSESKVMLNSGITPTKISRISKQLNLSVTINFILLFILCFVSGLVNGLFYRKKDTSRVYFDFKPYGSTPAANGVITFFVGVINYQCLVPISLYITIEIIKTLQALFIYLDQKMYYPRLDFPCKANSWNISDDLGQIEYIFSDKTGTLTQNVMSFRKCSINGKSYGLAYTEAKQGLDKRQGVDVTIEEQRWKDRISKDKDAMLSNLHENIKGYEVDKDLVTFVSNEYVEDTVTPDAKTGAKQKEVNELFMLALSLCHTVITEENKKDPSKRDFKAESPDENALVSAARDVGIEFKMRQRSKLTVQKYGRDMEFEELDSIAFSSQRKRMSSIVQSEDGKIFLFSKGADNVIFSKLDSRNNDEELIRRTALHLEDYANEGLRTLCVAYKELDQATYDSWHARYNEALSSIADDRDDLITKVEDEIEQGLILLGGTAIEDKLQEGVPASIEILSRAGIKLWVLTGDKVETAINIGFSCNLLENSMKLLVVRPDEKNLDDQSAIDALLTTHLRENFGILQDGTNEDAEIKKLITAARKDHSTPSSRYALIIDGAALRLIFDTEIDTAVAKNIREKFLLLGKQCKSVICCRVSPSQKANVLKIVKNSLQVMTLAIGDGANDVAMIQSAHVGVGIAGEEGRQATMTADYAIGQFRFLTRLLLVHGRWSYKRLGEMIPCFFYKNIVFTLTLFWYGIYSNFDGAELYEYTYLMFYNLAFTSLPVIVLAVFDQDVSATVSLLVPELYKSGILGLEWSQYKFLWYMFDGLYQSVISYFFPYLLYYKGFPSPLGLPIDHRFWISIVAIQIAVISCDLYVLLRQYRWDWFCLLIDAISILLVYFWSGVWSAGIRAAEFFKAGAQVLGTLSCWCTVFIGIIGCLLPRFTHDFLSQNFKPRDIDIIREQVFNGVYDKYPEGYDPTNAEDIEKMRLLQHVRENDPELLKRIEENISNENQVNNQEEIDEDANPLKKRFETIKRRATISKHNKSNHRSIYKLDLNQLRLQMIKEGQYDTGSRNSLERISTTHELPGLTQAESLISYHTRNSLNFNK</sequence>
<feature type="binding site" evidence="15">
    <location>
        <position position="605"/>
    </location>
    <ligand>
        <name>ATP</name>
        <dbReference type="ChEBI" id="CHEBI:30616"/>
    </ligand>
</feature>
<name>G8YUV4_PICSO</name>
<feature type="region of interest" description="Disordered" evidence="18">
    <location>
        <begin position="1"/>
        <end position="58"/>
    </location>
</feature>
<feature type="binding site" evidence="15">
    <location>
        <position position="1077"/>
    </location>
    <ligand>
        <name>ATP</name>
        <dbReference type="ChEBI" id="CHEBI:30616"/>
    </ligand>
</feature>
<dbReference type="Pfam" id="PF13246">
    <property type="entry name" value="Cation_ATPase"/>
    <property type="match status" value="1"/>
</dbReference>
<feature type="binding site" evidence="15">
    <location>
        <position position="806"/>
    </location>
    <ligand>
        <name>ATP</name>
        <dbReference type="ChEBI" id="CHEBI:30616"/>
    </ligand>
</feature>
<keyword evidence="6 15" id="KW-0547">Nucleotide-binding</keyword>
<dbReference type="OrthoDB" id="377733at2759"/>